<evidence type="ECO:0000313" key="3">
    <source>
        <dbReference type="Proteomes" id="UP000262939"/>
    </source>
</evidence>
<comment type="caution">
    <text evidence="2">The sequence shown here is derived from an EMBL/GenBank/DDBJ whole genome shotgun (WGS) entry which is preliminary data.</text>
</comment>
<protein>
    <submittedName>
        <fullName evidence="2">Uncharacterized protein</fullName>
    </submittedName>
</protein>
<name>A0A372L7E7_9BACI</name>
<evidence type="ECO:0000313" key="2">
    <source>
        <dbReference type="EMBL" id="RFU61166.1"/>
    </source>
</evidence>
<dbReference type="EMBL" id="QVTD01000017">
    <property type="protein sequence ID" value="RFU61166.1"/>
    <property type="molecule type" value="Genomic_DNA"/>
</dbReference>
<gene>
    <name evidence="2" type="ORF">D0466_19340</name>
</gene>
<organism evidence="2 3">
    <name type="scientific">Peribacillus glennii</name>
    <dbReference type="NCBI Taxonomy" id="2303991"/>
    <lineage>
        <taxon>Bacteria</taxon>
        <taxon>Bacillati</taxon>
        <taxon>Bacillota</taxon>
        <taxon>Bacilli</taxon>
        <taxon>Bacillales</taxon>
        <taxon>Bacillaceae</taxon>
        <taxon>Peribacillus</taxon>
    </lineage>
</organism>
<reference evidence="2 3" key="1">
    <citation type="submission" date="2018-08" db="EMBL/GenBank/DDBJ databases">
        <title>Bacillus chawlae sp. nov., Bacillus glennii sp. nov., and Bacillus saganii sp. nov. Isolated from the Vehicle Assembly Building at Kennedy Space Center where the Viking Spacecraft were Assembled.</title>
        <authorList>
            <person name="Seuylemezian A."/>
            <person name="Vaishampayan P."/>
        </authorList>
    </citation>
    <scope>NUCLEOTIDE SEQUENCE [LARGE SCALE GENOMIC DNA]</scope>
    <source>
        <strain evidence="2 3">V44-8</strain>
    </source>
</reference>
<accession>A0A372L7E7</accession>
<keyword evidence="1" id="KW-0812">Transmembrane</keyword>
<keyword evidence="3" id="KW-1185">Reference proteome</keyword>
<sequence>MKILGIAILILGLLTGFSLGLDILMGFEARKAVHNAFNPFQVMEAAELAVLYFFILLFIVESLRPYYQKKRKK</sequence>
<evidence type="ECO:0000256" key="1">
    <source>
        <dbReference type="SAM" id="Phobius"/>
    </source>
</evidence>
<dbReference type="Proteomes" id="UP000262939">
    <property type="component" value="Unassembled WGS sequence"/>
</dbReference>
<keyword evidence="1" id="KW-1133">Transmembrane helix</keyword>
<dbReference type="InterPro" id="IPR058725">
    <property type="entry name" value="YczF"/>
</dbReference>
<dbReference type="Pfam" id="PF26310">
    <property type="entry name" value="YczF"/>
    <property type="match status" value="1"/>
</dbReference>
<keyword evidence="1" id="KW-0472">Membrane</keyword>
<dbReference type="OrthoDB" id="2889637at2"/>
<dbReference type="AlphaFoldDB" id="A0A372L7E7"/>
<proteinExistence type="predicted"/>
<feature type="transmembrane region" description="Helical" evidence="1">
    <location>
        <begin position="44"/>
        <end position="63"/>
    </location>
</feature>